<reference evidence="2 3" key="1">
    <citation type="submission" date="2017-07" db="EMBL/GenBank/DDBJ databases">
        <authorList>
            <person name="Talla V."/>
            <person name="Backstrom N."/>
        </authorList>
    </citation>
    <scope>NUCLEOTIDE SEQUENCE [LARGE SCALE GENOMIC DNA]</scope>
</reference>
<accession>A0A5E4QMS0</accession>
<feature type="region of interest" description="Disordered" evidence="1">
    <location>
        <begin position="23"/>
        <end position="43"/>
    </location>
</feature>
<dbReference type="AlphaFoldDB" id="A0A5E4QMS0"/>
<organism evidence="2 3">
    <name type="scientific">Leptidea sinapis</name>
    <dbReference type="NCBI Taxonomy" id="189913"/>
    <lineage>
        <taxon>Eukaryota</taxon>
        <taxon>Metazoa</taxon>
        <taxon>Ecdysozoa</taxon>
        <taxon>Arthropoda</taxon>
        <taxon>Hexapoda</taxon>
        <taxon>Insecta</taxon>
        <taxon>Pterygota</taxon>
        <taxon>Neoptera</taxon>
        <taxon>Endopterygota</taxon>
        <taxon>Lepidoptera</taxon>
        <taxon>Glossata</taxon>
        <taxon>Ditrysia</taxon>
        <taxon>Papilionoidea</taxon>
        <taxon>Pieridae</taxon>
        <taxon>Dismorphiinae</taxon>
        <taxon>Leptidea</taxon>
    </lineage>
</organism>
<feature type="compositionally biased region" description="Low complexity" evidence="1">
    <location>
        <begin position="34"/>
        <end position="43"/>
    </location>
</feature>
<gene>
    <name evidence="2" type="ORF">LSINAPIS_LOCUS10421</name>
</gene>
<proteinExistence type="predicted"/>
<evidence type="ECO:0000313" key="2">
    <source>
        <dbReference type="EMBL" id="VVC99559.1"/>
    </source>
</evidence>
<evidence type="ECO:0000256" key="1">
    <source>
        <dbReference type="SAM" id="MobiDB-lite"/>
    </source>
</evidence>
<sequence length="70" mass="7829">MPRHIAERLDACRELQPDPVPVPCCGGSGPPPTITSTTGSLSPAKEHRRLYRLLTKMAQLEQQPHSFYFI</sequence>
<protein>
    <submittedName>
        <fullName evidence="2">Uncharacterized protein</fullName>
    </submittedName>
</protein>
<dbReference type="EMBL" id="FZQP02004222">
    <property type="protein sequence ID" value="VVC99559.1"/>
    <property type="molecule type" value="Genomic_DNA"/>
</dbReference>
<name>A0A5E4QMS0_9NEOP</name>
<dbReference type="Proteomes" id="UP000324832">
    <property type="component" value="Unassembled WGS sequence"/>
</dbReference>
<keyword evidence="3" id="KW-1185">Reference proteome</keyword>
<evidence type="ECO:0000313" key="3">
    <source>
        <dbReference type="Proteomes" id="UP000324832"/>
    </source>
</evidence>